<name>A0ABT4UD09_9ACTN</name>
<protein>
    <recommendedName>
        <fullName evidence="3">PIN domain-containing protein</fullName>
    </recommendedName>
</protein>
<dbReference type="Proteomes" id="UP001527866">
    <property type="component" value="Unassembled WGS sequence"/>
</dbReference>
<evidence type="ECO:0008006" key="3">
    <source>
        <dbReference type="Google" id="ProtNLM"/>
    </source>
</evidence>
<evidence type="ECO:0000313" key="1">
    <source>
        <dbReference type="EMBL" id="MDA2814354.1"/>
    </source>
</evidence>
<accession>A0ABT4UD09</accession>
<sequence length="44" mass="4862">MAFPALLDTCVMYPAYLSDTLLRPAETGTYRRLWSADVLTPGSP</sequence>
<reference evidence="1 2" key="1">
    <citation type="submission" date="2023-01" db="EMBL/GenBank/DDBJ databases">
        <title>Draft genome sequence of Nocardiopsis sp. RSe5-2 isolated from halophytes.</title>
        <authorList>
            <person name="Duangmal K."/>
            <person name="Chantavorakit T."/>
        </authorList>
    </citation>
    <scope>NUCLEOTIDE SEQUENCE [LARGE SCALE GENOMIC DNA]</scope>
    <source>
        <strain evidence="1 2">RSe5-2</strain>
    </source>
</reference>
<proteinExistence type="predicted"/>
<comment type="caution">
    <text evidence="1">The sequence shown here is derived from an EMBL/GenBank/DDBJ whole genome shotgun (WGS) entry which is preliminary data.</text>
</comment>
<keyword evidence="2" id="KW-1185">Reference proteome</keyword>
<evidence type="ECO:0000313" key="2">
    <source>
        <dbReference type="Proteomes" id="UP001527866"/>
    </source>
</evidence>
<gene>
    <name evidence="1" type="ORF">O4J56_27145</name>
</gene>
<organism evidence="1 2">
    <name type="scientific">Nocardiopsis endophytica</name>
    <dbReference type="NCBI Taxonomy" id="3018445"/>
    <lineage>
        <taxon>Bacteria</taxon>
        <taxon>Bacillati</taxon>
        <taxon>Actinomycetota</taxon>
        <taxon>Actinomycetes</taxon>
        <taxon>Streptosporangiales</taxon>
        <taxon>Nocardiopsidaceae</taxon>
        <taxon>Nocardiopsis</taxon>
    </lineage>
</organism>
<dbReference type="EMBL" id="JAQFWQ010000116">
    <property type="protein sequence ID" value="MDA2814354.1"/>
    <property type="molecule type" value="Genomic_DNA"/>
</dbReference>